<proteinExistence type="predicted"/>
<dbReference type="EMBL" id="GBRH01230923">
    <property type="protein sequence ID" value="JAD66972.1"/>
    <property type="molecule type" value="Transcribed_RNA"/>
</dbReference>
<name>A0A0A9C640_ARUDO</name>
<accession>A0A0A9C640</accession>
<organism evidence="1">
    <name type="scientific">Arundo donax</name>
    <name type="common">Giant reed</name>
    <name type="synonym">Donax arundinaceus</name>
    <dbReference type="NCBI Taxonomy" id="35708"/>
    <lineage>
        <taxon>Eukaryota</taxon>
        <taxon>Viridiplantae</taxon>
        <taxon>Streptophyta</taxon>
        <taxon>Embryophyta</taxon>
        <taxon>Tracheophyta</taxon>
        <taxon>Spermatophyta</taxon>
        <taxon>Magnoliopsida</taxon>
        <taxon>Liliopsida</taxon>
        <taxon>Poales</taxon>
        <taxon>Poaceae</taxon>
        <taxon>PACMAD clade</taxon>
        <taxon>Arundinoideae</taxon>
        <taxon>Arundineae</taxon>
        <taxon>Arundo</taxon>
    </lineage>
</organism>
<reference evidence="1" key="2">
    <citation type="journal article" date="2015" name="Data Brief">
        <title>Shoot transcriptome of the giant reed, Arundo donax.</title>
        <authorList>
            <person name="Barrero R.A."/>
            <person name="Guerrero F.D."/>
            <person name="Moolhuijzen P."/>
            <person name="Goolsby J.A."/>
            <person name="Tidwell J."/>
            <person name="Bellgard S.E."/>
            <person name="Bellgard M.I."/>
        </authorList>
    </citation>
    <scope>NUCLEOTIDE SEQUENCE</scope>
    <source>
        <tissue evidence="1">Shoot tissue taken approximately 20 cm above the soil surface</tissue>
    </source>
</reference>
<sequence length="46" mass="5294">MKNQKIMEEQPNLVATNGQDQLLRNCLNMLARYCIVLEMQKAIASK</sequence>
<protein>
    <submittedName>
        <fullName evidence="1">Uncharacterized protein</fullName>
    </submittedName>
</protein>
<evidence type="ECO:0000313" key="1">
    <source>
        <dbReference type="EMBL" id="JAD66972.1"/>
    </source>
</evidence>
<dbReference type="AlphaFoldDB" id="A0A0A9C640"/>
<reference evidence="1" key="1">
    <citation type="submission" date="2014-09" db="EMBL/GenBank/DDBJ databases">
        <authorList>
            <person name="Magalhaes I.L.F."/>
            <person name="Oliveira U."/>
            <person name="Santos F.R."/>
            <person name="Vidigal T.H.D.A."/>
            <person name="Brescovit A.D."/>
            <person name="Santos A.J."/>
        </authorList>
    </citation>
    <scope>NUCLEOTIDE SEQUENCE</scope>
    <source>
        <tissue evidence="1">Shoot tissue taken approximately 20 cm above the soil surface</tissue>
    </source>
</reference>